<evidence type="ECO:0000313" key="3">
    <source>
        <dbReference type="Proteomes" id="UP000800038"/>
    </source>
</evidence>
<organism evidence="2 3">
    <name type="scientific">Clathrospora elynae</name>
    <dbReference type="NCBI Taxonomy" id="706981"/>
    <lineage>
        <taxon>Eukaryota</taxon>
        <taxon>Fungi</taxon>
        <taxon>Dikarya</taxon>
        <taxon>Ascomycota</taxon>
        <taxon>Pezizomycotina</taxon>
        <taxon>Dothideomycetes</taxon>
        <taxon>Pleosporomycetidae</taxon>
        <taxon>Pleosporales</taxon>
        <taxon>Diademaceae</taxon>
        <taxon>Clathrospora</taxon>
    </lineage>
</organism>
<evidence type="ECO:0000256" key="1">
    <source>
        <dbReference type="SAM" id="MobiDB-lite"/>
    </source>
</evidence>
<evidence type="ECO:0000313" key="2">
    <source>
        <dbReference type="EMBL" id="KAF1943481.1"/>
    </source>
</evidence>
<reference evidence="2" key="1">
    <citation type="journal article" date="2020" name="Stud. Mycol.">
        <title>101 Dothideomycetes genomes: a test case for predicting lifestyles and emergence of pathogens.</title>
        <authorList>
            <person name="Haridas S."/>
            <person name="Albert R."/>
            <person name="Binder M."/>
            <person name="Bloem J."/>
            <person name="Labutti K."/>
            <person name="Salamov A."/>
            <person name="Andreopoulos B."/>
            <person name="Baker S."/>
            <person name="Barry K."/>
            <person name="Bills G."/>
            <person name="Bluhm B."/>
            <person name="Cannon C."/>
            <person name="Castanera R."/>
            <person name="Culley D."/>
            <person name="Daum C."/>
            <person name="Ezra D."/>
            <person name="Gonzalez J."/>
            <person name="Henrissat B."/>
            <person name="Kuo A."/>
            <person name="Liang C."/>
            <person name="Lipzen A."/>
            <person name="Lutzoni F."/>
            <person name="Magnuson J."/>
            <person name="Mondo S."/>
            <person name="Nolan M."/>
            <person name="Ohm R."/>
            <person name="Pangilinan J."/>
            <person name="Park H.-J."/>
            <person name="Ramirez L."/>
            <person name="Alfaro M."/>
            <person name="Sun H."/>
            <person name="Tritt A."/>
            <person name="Yoshinaga Y."/>
            <person name="Zwiers L.-H."/>
            <person name="Turgeon B."/>
            <person name="Goodwin S."/>
            <person name="Spatafora J."/>
            <person name="Crous P."/>
            <person name="Grigoriev I."/>
        </authorList>
    </citation>
    <scope>NUCLEOTIDE SEQUENCE</scope>
    <source>
        <strain evidence="2">CBS 161.51</strain>
    </source>
</reference>
<feature type="region of interest" description="Disordered" evidence="1">
    <location>
        <begin position="1"/>
        <end position="22"/>
    </location>
</feature>
<feature type="compositionally biased region" description="Basic and acidic residues" evidence="1">
    <location>
        <begin position="120"/>
        <end position="140"/>
    </location>
</feature>
<feature type="region of interest" description="Disordered" evidence="1">
    <location>
        <begin position="84"/>
        <end position="149"/>
    </location>
</feature>
<gene>
    <name evidence="2" type="ORF">EJ02DRAFT_433236</name>
</gene>
<dbReference type="AlphaFoldDB" id="A0A6A5SSF3"/>
<keyword evidence="3" id="KW-1185">Reference proteome</keyword>
<protein>
    <submittedName>
        <fullName evidence="2">Uncharacterized protein</fullName>
    </submittedName>
</protein>
<accession>A0A6A5SSF3</accession>
<dbReference type="EMBL" id="ML976025">
    <property type="protein sequence ID" value="KAF1943481.1"/>
    <property type="molecule type" value="Genomic_DNA"/>
</dbReference>
<dbReference type="Proteomes" id="UP000800038">
    <property type="component" value="Unassembled WGS sequence"/>
</dbReference>
<name>A0A6A5SSF3_9PLEO</name>
<proteinExistence type="predicted"/>
<feature type="compositionally biased region" description="Acidic residues" evidence="1">
    <location>
        <begin position="110"/>
        <end position="119"/>
    </location>
</feature>
<sequence length="173" mass="19567">MVPSDPAAEAEAEAEEERINQPSEQALALLRAFEQNSDHFEDPFYGTDKDMDTHNFNYEGEVIYIITVHGAAHQRELDKGIGEVKGVQESRQETTQQEPGAAYVKYPEDKVEDAEEEPIDPEKEQWNEFSRDLEGEREDSGAESDFDWSESLSRNVDMGCVLHVIGSRISSEI</sequence>